<gene>
    <name evidence="1" type="ORF">J2Z79_001836</name>
</gene>
<dbReference type="EMBL" id="JAGGLG010000013">
    <property type="protein sequence ID" value="MBP2018425.1"/>
    <property type="molecule type" value="Genomic_DNA"/>
</dbReference>
<keyword evidence="2" id="KW-1185">Reference proteome</keyword>
<evidence type="ECO:0000313" key="2">
    <source>
        <dbReference type="Proteomes" id="UP001519289"/>
    </source>
</evidence>
<sequence>MPPWAAVRIRHVATGREQVVPIPAGCRSGSGEVDWSPEGSAAATYLVGVDESTRTVAAVVRQVESEWRLSLHAPSEADRRFAIRDAPFWVTEVWAVVNTIRAEVVNDVTRYEPKAWLMRL</sequence>
<accession>A0ABS4JSD8</accession>
<protein>
    <submittedName>
        <fullName evidence="1">Uncharacterized protein</fullName>
    </submittedName>
</protein>
<comment type="caution">
    <text evidence="1">The sequence shown here is derived from an EMBL/GenBank/DDBJ whole genome shotgun (WGS) entry which is preliminary data.</text>
</comment>
<reference evidence="1 2" key="1">
    <citation type="submission" date="2021-03" db="EMBL/GenBank/DDBJ databases">
        <title>Genomic Encyclopedia of Type Strains, Phase IV (KMG-IV): sequencing the most valuable type-strain genomes for metagenomic binning, comparative biology and taxonomic classification.</title>
        <authorList>
            <person name="Goeker M."/>
        </authorList>
    </citation>
    <scope>NUCLEOTIDE SEQUENCE [LARGE SCALE GENOMIC DNA]</scope>
    <source>
        <strain evidence="1 2">DSM 27138</strain>
    </source>
</reference>
<proteinExistence type="predicted"/>
<dbReference type="RefSeq" id="WP_209466555.1">
    <property type="nucleotide sequence ID" value="NZ_JAGGLG010000013.1"/>
</dbReference>
<name>A0ABS4JSD8_9FIRM</name>
<dbReference type="Proteomes" id="UP001519289">
    <property type="component" value="Unassembled WGS sequence"/>
</dbReference>
<evidence type="ECO:0000313" key="1">
    <source>
        <dbReference type="EMBL" id="MBP2018425.1"/>
    </source>
</evidence>
<organism evidence="1 2">
    <name type="scientific">Symbiobacterium terraclitae</name>
    <dbReference type="NCBI Taxonomy" id="557451"/>
    <lineage>
        <taxon>Bacteria</taxon>
        <taxon>Bacillati</taxon>
        <taxon>Bacillota</taxon>
        <taxon>Clostridia</taxon>
        <taxon>Eubacteriales</taxon>
        <taxon>Symbiobacteriaceae</taxon>
        <taxon>Symbiobacterium</taxon>
    </lineage>
</organism>